<dbReference type="SUPFAM" id="SSF49695">
    <property type="entry name" value="gamma-Crystallin-like"/>
    <property type="match status" value="1"/>
</dbReference>
<feature type="transmembrane region" description="Helical" evidence="1">
    <location>
        <begin position="45"/>
        <end position="64"/>
    </location>
</feature>
<keyword evidence="1" id="KW-1133">Transmembrane helix</keyword>
<evidence type="ECO:0000256" key="1">
    <source>
        <dbReference type="SAM" id="Phobius"/>
    </source>
</evidence>
<accession>A0A9P0EYG5</accession>
<reference evidence="2" key="1">
    <citation type="submission" date="2021-12" db="EMBL/GenBank/DDBJ databases">
        <authorList>
            <person name="King R."/>
        </authorList>
    </citation>
    <scope>NUCLEOTIDE SEQUENCE</scope>
</reference>
<keyword evidence="1" id="KW-0812">Transmembrane</keyword>
<dbReference type="Gene3D" id="2.60.20.10">
    <property type="entry name" value="Crystallins"/>
    <property type="match status" value="1"/>
</dbReference>
<dbReference type="Proteomes" id="UP001152759">
    <property type="component" value="Chromosome 1"/>
</dbReference>
<evidence type="ECO:0000313" key="3">
    <source>
        <dbReference type="Proteomes" id="UP001152759"/>
    </source>
</evidence>
<protein>
    <submittedName>
        <fullName evidence="2">Uncharacterized protein</fullName>
    </submittedName>
</protein>
<organism evidence="2 3">
    <name type="scientific">Bemisia tabaci</name>
    <name type="common">Sweetpotato whitefly</name>
    <name type="synonym">Aleurodes tabaci</name>
    <dbReference type="NCBI Taxonomy" id="7038"/>
    <lineage>
        <taxon>Eukaryota</taxon>
        <taxon>Metazoa</taxon>
        <taxon>Ecdysozoa</taxon>
        <taxon>Arthropoda</taxon>
        <taxon>Hexapoda</taxon>
        <taxon>Insecta</taxon>
        <taxon>Pterygota</taxon>
        <taxon>Neoptera</taxon>
        <taxon>Paraneoptera</taxon>
        <taxon>Hemiptera</taxon>
        <taxon>Sternorrhyncha</taxon>
        <taxon>Aleyrodoidea</taxon>
        <taxon>Aleyrodidae</taxon>
        <taxon>Aleyrodinae</taxon>
        <taxon>Bemisia</taxon>
    </lineage>
</organism>
<keyword evidence="1" id="KW-0472">Membrane</keyword>
<keyword evidence="3" id="KW-1185">Reference proteome</keyword>
<dbReference type="InterPro" id="IPR011024">
    <property type="entry name" value="G_crystallin-like"/>
</dbReference>
<name>A0A9P0EYG5_BEMTA</name>
<evidence type="ECO:0000313" key="2">
    <source>
        <dbReference type="EMBL" id="CAH0382148.1"/>
    </source>
</evidence>
<sequence>MVSDLGRCHANECENEFGEPMSRETGKSSVSWRLCVKVIMSHARLLLVPLLLAAIAGQGLSWYATIFDEPSFKGNSMVLSNGGCSNVPDNFTRLISSINTWGTCLVLYDARECTGRSIQLYPGTPSHGALDVWSFDKTAESIGSCDEFCVNCEL</sequence>
<dbReference type="EMBL" id="OU963862">
    <property type="protein sequence ID" value="CAH0382148.1"/>
    <property type="molecule type" value="Genomic_DNA"/>
</dbReference>
<proteinExistence type="predicted"/>
<dbReference type="AlphaFoldDB" id="A0A9P0EYG5"/>
<gene>
    <name evidence="2" type="ORF">BEMITA_LOCUS1726</name>
</gene>